<accession>A0A364RE19</accession>
<comment type="caution">
    <text evidence="6">The sequence shown here is derived from an EMBL/GenBank/DDBJ whole genome shotgun (WGS) entry which is preliminary data.</text>
</comment>
<evidence type="ECO:0000256" key="3">
    <source>
        <dbReference type="ARBA" id="ARBA00022801"/>
    </source>
</evidence>
<feature type="region of interest" description="Disordered" evidence="4">
    <location>
        <begin position="185"/>
        <end position="222"/>
    </location>
</feature>
<feature type="compositionally biased region" description="Low complexity" evidence="4">
    <location>
        <begin position="40"/>
        <end position="49"/>
    </location>
</feature>
<dbReference type="InterPro" id="IPR016071">
    <property type="entry name" value="Staphylococal_nuclease_OB-fold"/>
</dbReference>
<dbReference type="InterPro" id="IPR002071">
    <property type="entry name" value="Thermonucl_AS"/>
</dbReference>
<feature type="domain" description="TNase-like" evidence="5">
    <location>
        <begin position="75"/>
        <end position="191"/>
    </location>
</feature>
<dbReference type="AlphaFoldDB" id="A0A364RE19"/>
<dbReference type="Proteomes" id="UP000251692">
    <property type="component" value="Unassembled WGS sequence"/>
</dbReference>
<reference evidence="6 7" key="1">
    <citation type="submission" date="2018-06" db="EMBL/GenBank/DDBJ databases">
        <authorList>
            <person name="Liu Z.-W."/>
        </authorList>
    </citation>
    <scope>NUCLEOTIDE SEQUENCE [LARGE SCALE GENOMIC DNA]</scope>
    <source>
        <strain evidence="6 7">2b14</strain>
    </source>
</reference>
<evidence type="ECO:0000313" key="6">
    <source>
        <dbReference type="EMBL" id="RAU82507.1"/>
    </source>
</evidence>
<dbReference type="Pfam" id="PF00565">
    <property type="entry name" value="SNase"/>
    <property type="match status" value="1"/>
</dbReference>
<evidence type="ECO:0000256" key="1">
    <source>
        <dbReference type="ARBA" id="ARBA00022722"/>
    </source>
</evidence>
<proteinExistence type="predicted"/>
<organism evidence="6 7">
    <name type="scientific">Pontibacter arcticus</name>
    <dbReference type="NCBI Taxonomy" id="2080288"/>
    <lineage>
        <taxon>Bacteria</taxon>
        <taxon>Pseudomonadati</taxon>
        <taxon>Bacteroidota</taxon>
        <taxon>Cytophagia</taxon>
        <taxon>Cytophagales</taxon>
        <taxon>Hymenobacteraceae</taxon>
        <taxon>Pontibacter</taxon>
    </lineage>
</organism>
<gene>
    <name evidence="6" type="ORF">DP923_12060</name>
</gene>
<keyword evidence="1" id="KW-0540">Nuclease</keyword>
<sequence>MRFLTGKFARILILLSVLSCGKKDQKSAQEQFRDRQRSIEQQAQPPVAEQETDPETVEPTLPSDDQKPATTAGDKVVAVKDGDTIELLQKGKTVTVRLYGVDAPEKTQDYGQKAKQFASDLVFGKSVRLISHNTDRYGRTVGTIILQDGRSLNEELIRNGYAWHYKAYSKDKNLENLEADARRFKRGLWQQPNPTPPWDYRKDKRSGKQAAAEKAERANAPLPAGATKRQVYLCESTGSTVYHLKKDCSVLKRCKTNTLTITEAQAIQKYSRRADKTCS</sequence>
<dbReference type="SMART" id="SM00318">
    <property type="entry name" value="SNc"/>
    <property type="match status" value="1"/>
</dbReference>
<evidence type="ECO:0000256" key="2">
    <source>
        <dbReference type="ARBA" id="ARBA00022759"/>
    </source>
</evidence>
<keyword evidence="3" id="KW-0378">Hydrolase</keyword>
<dbReference type="PANTHER" id="PTHR12302:SF3">
    <property type="entry name" value="SERINE_THREONINE-PROTEIN KINASE 31"/>
    <property type="match status" value="1"/>
</dbReference>
<dbReference type="GO" id="GO:0016787">
    <property type="term" value="F:hydrolase activity"/>
    <property type="evidence" value="ECO:0007669"/>
    <property type="project" value="UniProtKB-KW"/>
</dbReference>
<dbReference type="RefSeq" id="WP_112306100.1">
    <property type="nucleotide sequence ID" value="NZ_QMDV01000003.1"/>
</dbReference>
<dbReference type="OrthoDB" id="9805504at2"/>
<dbReference type="PROSITE" id="PS50830">
    <property type="entry name" value="TNASE_3"/>
    <property type="match status" value="1"/>
</dbReference>
<evidence type="ECO:0000256" key="4">
    <source>
        <dbReference type="SAM" id="MobiDB-lite"/>
    </source>
</evidence>
<evidence type="ECO:0000259" key="5">
    <source>
        <dbReference type="PROSITE" id="PS50830"/>
    </source>
</evidence>
<dbReference type="Gene3D" id="2.40.50.90">
    <property type="match status" value="1"/>
</dbReference>
<dbReference type="InterPro" id="IPR035437">
    <property type="entry name" value="SNase_OB-fold_sf"/>
</dbReference>
<dbReference type="PROSITE" id="PS01123">
    <property type="entry name" value="TNASE_1"/>
    <property type="match status" value="1"/>
</dbReference>
<dbReference type="GO" id="GO:0005737">
    <property type="term" value="C:cytoplasm"/>
    <property type="evidence" value="ECO:0007669"/>
    <property type="project" value="TreeGrafter"/>
</dbReference>
<name>A0A364RE19_9BACT</name>
<dbReference type="CDD" id="cd00175">
    <property type="entry name" value="SNc"/>
    <property type="match status" value="1"/>
</dbReference>
<keyword evidence="2" id="KW-0255">Endonuclease</keyword>
<protein>
    <submittedName>
        <fullName evidence="6">SNase-like nuclease</fullName>
    </submittedName>
</protein>
<evidence type="ECO:0000313" key="7">
    <source>
        <dbReference type="Proteomes" id="UP000251692"/>
    </source>
</evidence>
<keyword evidence="7" id="KW-1185">Reference proteome</keyword>
<feature type="region of interest" description="Disordered" evidence="4">
    <location>
        <begin position="26"/>
        <end position="73"/>
    </location>
</feature>
<dbReference type="SUPFAM" id="SSF50199">
    <property type="entry name" value="Staphylococcal nuclease"/>
    <property type="match status" value="1"/>
</dbReference>
<dbReference type="GO" id="GO:0003676">
    <property type="term" value="F:nucleic acid binding"/>
    <property type="evidence" value="ECO:0007669"/>
    <property type="project" value="InterPro"/>
</dbReference>
<dbReference type="EMBL" id="QMDV01000003">
    <property type="protein sequence ID" value="RAU82507.1"/>
    <property type="molecule type" value="Genomic_DNA"/>
</dbReference>
<reference evidence="6 7" key="2">
    <citation type="submission" date="2018-07" db="EMBL/GenBank/DDBJ databases">
        <title>Pontibacter sp. 2b14 genomic sequence and assembly.</title>
        <authorList>
            <person name="Du Z.-J."/>
        </authorList>
    </citation>
    <scope>NUCLEOTIDE SEQUENCE [LARGE SCALE GENOMIC DNA]</scope>
    <source>
        <strain evidence="6 7">2b14</strain>
    </source>
</reference>
<dbReference type="GO" id="GO:0004519">
    <property type="term" value="F:endonuclease activity"/>
    <property type="evidence" value="ECO:0007669"/>
    <property type="project" value="UniProtKB-KW"/>
</dbReference>
<dbReference type="PANTHER" id="PTHR12302">
    <property type="entry name" value="EBNA2 BINDING PROTEIN P100"/>
    <property type="match status" value="1"/>
</dbReference>
<feature type="compositionally biased region" description="Basic and acidic residues" evidence="4">
    <location>
        <begin position="26"/>
        <end position="38"/>
    </location>
</feature>